<dbReference type="PANTHER" id="PTHR43031:SF7">
    <property type="entry name" value="NITRIC OXIDE REDUCTASE FLRD-NAD(+) REDUCTASE"/>
    <property type="match status" value="1"/>
</dbReference>
<dbReference type="RefSeq" id="WP_211149039.1">
    <property type="nucleotide sequence ID" value="NZ_AP019011.1"/>
</dbReference>
<gene>
    <name evidence="1" type="ORF">ICHIAU1_07490</name>
</gene>
<dbReference type="CDD" id="cd00158">
    <property type="entry name" value="RHOD"/>
    <property type="match status" value="1"/>
</dbReference>
<dbReference type="SMART" id="SM00450">
    <property type="entry name" value="RHOD"/>
    <property type="match status" value="1"/>
</dbReference>
<sequence length="135" mass="14828">MMKRSTVVAMGAWLVSTLALAEIHNIDNAELLRLQEKGVPVVDIRTPEEWRDTGVIKGARLMTYSFSGGFDKAAWLKQVQQVAKPGEPVILVCRSGRRSAAVADYLESQPTKRKIYNASGGMNDWKSSGRPVVAP</sequence>
<dbReference type="SUPFAM" id="SSF52821">
    <property type="entry name" value="Rhodanese/Cell cycle control phosphatase"/>
    <property type="match status" value="1"/>
</dbReference>
<accession>A0A679ICF7</accession>
<protein>
    <submittedName>
        <fullName evidence="1">Uncharacterized protein</fullName>
    </submittedName>
</protein>
<dbReference type="InterPro" id="IPR036873">
    <property type="entry name" value="Rhodanese-like_dom_sf"/>
</dbReference>
<dbReference type="InterPro" id="IPR001763">
    <property type="entry name" value="Rhodanese-like_dom"/>
</dbReference>
<dbReference type="AlphaFoldDB" id="A0A679ICF7"/>
<dbReference type="Gene3D" id="3.40.250.10">
    <property type="entry name" value="Rhodanese-like domain"/>
    <property type="match status" value="1"/>
</dbReference>
<evidence type="ECO:0000313" key="1">
    <source>
        <dbReference type="EMBL" id="BBU68466.1"/>
    </source>
</evidence>
<dbReference type="PROSITE" id="PS50206">
    <property type="entry name" value="RHODANESE_3"/>
    <property type="match status" value="1"/>
</dbReference>
<name>A0A679ICF7_9RHOO</name>
<keyword evidence="2" id="KW-1185">Reference proteome</keyword>
<dbReference type="EMBL" id="AP022345">
    <property type="protein sequence ID" value="BBU68466.1"/>
    <property type="molecule type" value="Genomic_DNA"/>
</dbReference>
<reference evidence="2" key="1">
    <citation type="submission" date="2020-01" db="EMBL/GenBank/DDBJ databases">
        <title>Phosphoaccumulans saitamaens gen. nov., sp. nov., a polyphosphate accumulating bacterium isolated from surface river water.</title>
        <authorList>
            <person name="Watanabe K."/>
            <person name="Suda W."/>
        </authorList>
    </citation>
    <scope>NUCLEOTIDE SEQUENCE [LARGE SCALE GENOMIC DNA]</scope>
    <source>
        <strain evidence="2">ICHIAU1</strain>
    </source>
</reference>
<dbReference type="Pfam" id="PF00581">
    <property type="entry name" value="Rhodanese"/>
    <property type="match status" value="1"/>
</dbReference>
<dbReference type="PANTHER" id="PTHR43031">
    <property type="entry name" value="FAD-DEPENDENT OXIDOREDUCTASE"/>
    <property type="match status" value="1"/>
</dbReference>
<dbReference type="Proteomes" id="UP000463961">
    <property type="component" value="Chromosome"/>
</dbReference>
<organism evidence="1 2">
    <name type="scientific">Fluviibacter phosphoraccumulans</name>
    <dbReference type="NCBI Taxonomy" id="1751046"/>
    <lineage>
        <taxon>Bacteria</taxon>
        <taxon>Pseudomonadati</taxon>
        <taxon>Pseudomonadota</taxon>
        <taxon>Betaproteobacteria</taxon>
        <taxon>Rhodocyclales</taxon>
        <taxon>Fluviibacteraceae</taxon>
        <taxon>Fluviibacter</taxon>
    </lineage>
</organism>
<proteinExistence type="predicted"/>
<dbReference type="InterPro" id="IPR050229">
    <property type="entry name" value="GlpE_sulfurtransferase"/>
</dbReference>
<evidence type="ECO:0000313" key="2">
    <source>
        <dbReference type="Proteomes" id="UP000463961"/>
    </source>
</evidence>